<name>A0A8S3EMA0_9BILA</name>
<reference evidence="1" key="1">
    <citation type="submission" date="2021-02" db="EMBL/GenBank/DDBJ databases">
        <authorList>
            <person name="Nowell W R."/>
        </authorList>
    </citation>
    <scope>NUCLEOTIDE SEQUENCE</scope>
</reference>
<evidence type="ECO:0000313" key="2">
    <source>
        <dbReference type="Proteomes" id="UP000681967"/>
    </source>
</evidence>
<organism evidence="1 2">
    <name type="scientific">Rotaria magnacalcarata</name>
    <dbReference type="NCBI Taxonomy" id="392030"/>
    <lineage>
        <taxon>Eukaryota</taxon>
        <taxon>Metazoa</taxon>
        <taxon>Spiralia</taxon>
        <taxon>Gnathifera</taxon>
        <taxon>Rotifera</taxon>
        <taxon>Eurotatoria</taxon>
        <taxon>Bdelloidea</taxon>
        <taxon>Philodinida</taxon>
        <taxon>Philodinidae</taxon>
        <taxon>Rotaria</taxon>
    </lineage>
</organism>
<dbReference type="EMBL" id="CAJOBH010228738">
    <property type="protein sequence ID" value="CAF5062733.1"/>
    <property type="molecule type" value="Genomic_DNA"/>
</dbReference>
<gene>
    <name evidence="1" type="ORF">BYL167_LOCUS59494</name>
</gene>
<feature type="non-terminal residue" evidence="1">
    <location>
        <position position="1"/>
    </location>
</feature>
<accession>A0A8S3EMA0</accession>
<comment type="caution">
    <text evidence="1">The sequence shown here is derived from an EMBL/GenBank/DDBJ whole genome shotgun (WGS) entry which is preliminary data.</text>
</comment>
<dbReference type="Proteomes" id="UP000681967">
    <property type="component" value="Unassembled WGS sequence"/>
</dbReference>
<proteinExistence type="predicted"/>
<evidence type="ECO:0000313" key="1">
    <source>
        <dbReference type="EMBL" id="CAF5062733.1"/>
    </source>
</evidence>
<protein>
    <submittedName>
        <fullName evidence="1">Uncharacterized protein</fullName>
    </submittedName>
</protein>
<dbReference type="AlphaFoldDB" id="A0A8S3EMA0"/>
<sequence>YFLFNSAVLRHLSSTLSTLLDRQTISILIGTLCELIRTADIHVKSVTFSFLSNFIQSRSLGLLIGDLKPYVHFSISDVLLTIMNFIHTEPKHSIQLEKDFSHFLKTVCQNHDEAIMFFAEHIGFVIPRLKDLLIHVSIASKADVEFHMNNRPLRYFGEVQTEIYLEQFSIWLSILFECGQQDIGTSSLLVIHAYEIVEHLLANIDECLLAKYLNHALGKVIIWLIQEKSRNSQLPFRYVQK</sequence>